<evidence type="ECO:0000313" key="2">
    <source>
        <dbReference type="Proteomes" id="UP001222434"/>
    </source>
</evidence>
<dbReference type="Pfam" id="PF15931">
    <property type="entry name" value="DUF4747"/>
    <property type="match status" value="1"/>
</dbReference>
<protein>
    <submittedName>
        <fullName evidence="1">DUF4747 family protein</fullName>
    </submittedName>
</protein>
<dbReference type="Proteomes" id="UP001222434">
    <property type="component" value="Unassembled WGS sequence"/>
</dbReference>
<sequence>MAIYKFYNIQLLPIDNTKHHEVGESGYCKLFEALGEQIKDTKEKQEKLSSIGCKMKGDMFFAPFSSNIMEYPADNESKKIVHGYFLKFDNVNTLLDTNSGEVQYRSKGNSSSKRFEFEFVFEPYKHILAIQHKAGLPSRMPLIEALDEILNTHVTKLFKGHSLEIIELTSAESVIQLFNSPKNGYKSYNGYVTFSNSEDYDSDIEGFLYDDAREKEIELKKKNIAEWRTTYKGFKGSLMTDIPNDAKMQMLLATKYGNAEARYENDNGEDVKYHMDNSPVRETLGKYSQGILNRVIEIRNLIFRADKKTRAAKKSSLENKKLLDSNKDN</sequence>
<name>A0AAJ1JBE3_XENBV</name>
<accession>A0AAJ1JBE3</accession>
<gene>
    <name evidence="1" type="ORF">KKJ01_21290</name>
</gene>
<reference evidence="1" key="1">
    <citation type="submission" date="2021-08" db="EMBL/GenBank/DDBJ databases">
        <authorList>
            <person name="Papudeshi B."/>
            <person name="Bashey-Visser F."/>
        </authorList>
    </citation>
    <scope>NUCLEOTIDE SEQUENCE</scope>
    <source>
        <strain evidence="1">MC_266_E_2016</strain>
    </source>
</reference>
<proteinExistence type="predicted"/>
<comment type="caution">
    <text evidence="1">The sequence shown here is derived from an EMBL/GenBank/DDBJ whole genome shotgun (WGS) entry which is preliminary data.</text>
</comment>
<dbReference type="InterPro" id="IPR031832">
    <property type="entry name" value="DUF4747"/>
</dbReference>
<dbReference type="EMBL" id="JAILSO010000182">
    <property type="protein sequence ID" value="MDE1480649.1"/>
    <property type="molecule type" value="Genomic_DNA"/>
</dbReference>
<dbReference type="RefSeq" id="WP_274714003.1">
    <property type="nucleotide sequence ID" value="NZ_JAILSO010000182.1"/>
</dbReference>
<dbReference type="AlphaFoldDB" id="A0AAJ1JBE3"/>
<organism evidence="1 2">
    <name type="scientific">Xenorhabdus bovienii</name>
    <name type="common">Xenorhabdus nematophila subsp. bovienii</name>
    <dbReference type="NCBI Taxonomy" id="40576"/>
    <lineage>
        <taxon>Bacteria</taxon>
        <taxon>Pseudomonadati</taxon>
        <taxon>Pseudomonadota</taxon>
        <taxon>Gammaproteobacteria</taxon>
        <taxon>Enterobacterales</taxon>
        <taxon>Morganellaceae</taxon>
        <taxon>Xenorhabdus</taxon>
    </lineage>
</organism>
<evidence type="ECO:0000313" key="1">
    <source>
        <dbReference type="EMBL" id="MDE1480649.1"/>
    </source>
</evidence>
<reference evidence="1" key="2">
    <citation type="journal article" date="2022" name="J. Evol. Biol.">
        <title>Pre- and post-association barriers to host switching in sympatric mutualists.</title>
        <authorList>
            <person name="Dinges Z.M."/>
            <person name="Phillips R.K."/>
            <person name="Lively C.M."/>
            <person name="Bashey F."/>
        </authorList>
    </citation>
    <scope>NUCLEOTIDE SEQUENCE</scope>
    <source>
        <strain evidence="1">MC_266_E_2016</strain>
    </source>
</reference>